<keyword evidence="5" id="KW-1185">Reference proteome</keyword>
<dbReference type="AlphaFoldDB" id="A0A1B9H0Q6"/>
<evidence type="ECO:0008006" key="6">
    <source>
        <dbReference type="Google" id="ProtNLM"/>
    </source>
</evidence>
<dbReference type="OrthoDB" id="10265068at2759"/>
<reference evidence="4 5" key="1">
    <citation type="submission" date="2013-07" db="EMBL/GenBank/DDBJ databases">
        <title>The Genome Sequence of Cryptococcus heveanensis BCC8398.</title>
        <authorList>
            <consortium name="The Broad Institute Genome Sequencing Platform"/>
            <person name="Cuomo C."/>
            <person name="Litvintseva A."/>
            <person name="Chen Y."/>
            <person name="Heitman J."/>
            <person name="Sun S."/>
            <person name="Springer D."/>
            <person name="Dromer F."/>
            <person name="Young S.K."/>
            <person name="Zeng Q."/>
            <person name="Gargeya S."/>
            <person name="Fitzgerald M."/>
            <person name="Abouelleil A."/>
            <person name="Alvarado L."/>
            <person name="Berlin A.M."/>
            <person name="Chapman S.B."/>
            <person name="Dewar J."/>
            <person name="Goldberg J."/>
            <person name="Griggs A."/>
            <person name="Gujja S."/>
            <person name="Hansen M."/>
            <person name="Howarth C."/>
            <person name="Imamovic A."/>
            <person name="Larimer J."/>
            <person name="McCowan C."/>
            <person name="Murphy C."/>
            <person name="Pearson M."/>
            <person name="Priest M."/>
            <person name="Roberts A."/>
            <person name="Saif S."/>
            <person name="Shea T."/>
            <person name="Sykes S."/>
            <person name="Wortman J."/>
            <person name="Nusbaum C."/>
            <person name="Birren B."/>
        </authorList>
    </citation>
    <scope>NUCLEOTIDE SEQUENCE [LARGE SCALE GENOMIC DNA]</scope>
    <source>
        <strain evidence="4 5">BCC8398</strain>
    </source>
</reference>
<name>A0A1B9H0Q6_9TREE</name>
<feature type="compositionally biased region" description="Basic and acidic residues" evidence="3">
    <location>
        <begin position="1"/>
        <end position="13"/>
    </location>
</feature>
<evidence type="ECO:0000256" key="2">
    <source>
        <dbReference type="ARBA" id="ARBA00023242"/>
    </source>
</evidence>
<dbReference type="InterPro" id="IPR045138">
    <property type="entry name" value="MeCP2/MBD4"/>
</dbReference>
<feature type="region of interest" description="Disordered" evidence="3">
    <location>
        <begin position="1"/>
        <end position="208"/>
    </location>
</feature>
<comment type="subcellular location">
    <subcellularLocation>
        <location evidence="1">Nucleus</location>
    </subcellularLocation>
</comment>
<dbReference type="SUPFAM" id="SSF48150">
    <property type="entry name" value="DNA-glycosylase"/>
    <property type="match status" value="1"/>
</dbReference>
<dbReference type="EMBL" id="KI669494">
    <property type="protein sequence ID" value="OCF36849.1"/>
    <property type="molecule type" value="Genomic_DNA"/>
</dbReference>
<evidence type="ECO:0000256" key="1">
    <source>
        <dbReference type="ARBA" id="ARBA00004123"/>
    </source>
</evidence>
<proteinExistence type="predicted"/>
<dbReference type="PANTHER" id="PTHR15074:SF0">
    <property type="entry name" value="METHYL-CPG-BINDING DOMAIN PROTEIN 4-LIKE PROTEIN"/>
    <property type="match status" value="1"/>
</dbReference>
<dbReference type="GO" id="GO:0005634">
    <property type="term" value="C:nucleus"/>
    <property type="evidence" value="ECO:0007669"/>
    <property type="project" value="UniProtKB-SubCell"/>
</dbReference>
<dbReference type="GO" id="GO:0006281">
    <property type="term" value="P:DNA repair"/>
    <property type="evidence" value="ECO:0007669"/>
    <property type="project" value="InterPro"/>
</dbReference>
<dbReference type="Proteomes" id="UP000092666">
    <property type="component" value="Unassembled WGS sequence"/>
</dbReference>
<evidence type="ECO:0000313" key="5">
    <source>
        <dbReference type="Proteomes" id="UP000092666"/>
    </source>
</evidence>
<organism evidence="4 5">
    <name type="scientific">Kwoniella heveanensis BCC8398</name>
    <dbReference type="NCBI Taxonomy" id="1296120"/>
    <lineage>
        <taxon>Eukaryota</taxon>
        <taxon>Fungi</taxon>
        <taxon>Dikarya</taxon>
        <taxon>Basidiomycota</taxon>
        <taxon>Agaricomycotina</taxon>
        <taxon>Tremellomycetes</taxon>
        <taxon>Tremellales</taxon>
        <taxon>Cryptococcaceae</taxon>
        <taxon>Kwoniella</taxon>
    </lineage>
</organism>
<dbReference type="InterPro" id="IPR011257">
    <property type="entry name" value="DNA_glycosylase"/>
</dbReference>
<gene>
    <name evidence="4" type="ORF">I316_01446</name>
</gene>
<dbReference type="GO" id="GO:0003824">
    <property type="term" value="F:catalytic activity"/>
    <property type="evidence" value="ECO:0007669"/>
    <property type="project" value="InterPro"/>
</dbReference>
<evidence type="ECO:0000256" key="3">
    <source>
        <dbReference type="SAM" id="MobiDB-lite"/>
    </source>
</evidence>
<dbReference type="STRING" id="1296120.A0A1B9H0Q6"/>
<protein>
    <recommendedName>
        <fullName evidence="6">HhH-GPD domain-containing protein</fullName>
    </recommendedName>
</protein>
<dbReference type="Gene3D" id="1.10.340.30">
    <property type="entry name" value="Hypothetical protein, domain 2"/>
    <property type="match status" value="1"/>
</dbReference>
<evidence type="ECO:0000313" key="4">
    <source>
        <dbReference type="EMBL" id="OCF36849.1"/>
    </source>
</evidence>
<dbReference type="PANTHER" id="PTHR15074">
    <property type="entry name" value="METHYL-CPG-BINDING PROTEIN"/>
    <property type="match status" value="1"/>
</dbReference>
<sequence length="442" mass="48413">MRTRSQAREDEAGCLRTSSERNGLQAEAGDLSRLHDSAPRIPISPPLTPKPGDGAGKANDRGSKKRGRNEAGSMDVSGPRDGQILEDAVTPKRPKRPPGTGTSDEGCRLPTPESLPRHAGARSRTRKSTPVKAIIVEIPVASSSDAKPTKRAERSKSRKKNDSMISERSAGQIVSEVQAHEKKKRPKNKTSVNTKPGHGLADDRASQAVIGESGAEVLTRSEKGVMEPVGKIHLIQERLRYDPWKMLVATSLLNKTTGRAARPVLEILLQRWPSARELAEDLGWPIYATSSEPLQTSDLPPLPNPNPKSVRESESEPGSSDSSNDGIPRALDVKVFHGAGVYASDSFRIFSHLLSGRGGPERESIWLDRRSRALEKMRTKGVDWDGGVEMLGDWLDSDEVEEDMDSVEGEEEWRKVRPTVALSSIPTSHRHNGRTMRTMLNP</sequence>
<reference evidence="5" key="2">
    <citation type="submission" date="2013-12" db="EMBL/GenBank/DDBJ databases">
        <title>Evolution of pathogenesis and genome organization in the Tremellales.</title>
        <authorList>
            <person name="Cuomo C."/>
            <person name="Litvintseva A."/>
            <person name="Heitman J."/>
            <person name="Chen Y."/>
            <person name="Sun S."/>
            <person name="Springer D."/>
            <person name="Dromer F."/>
            <person name="Young S."/>
            <person name="Zeng Q."/>
            <person name="Chapman S."/>
            <person name="Gujja S."/>
            <person name="Saif S."/>
            <person name="Birren B."/>
        </authorList>
    </citation>
    <scope>NUCLEOTIDE SEQUENCE [LARGE SCALE GENOMIC DNA]</scope>
    <source>
        <strain evidence="5">BCC8398</strain>
    </source>
</reference>
<keyword evidence="2" id="KW-0539">Nucleus</keyword>
<feature type="compositionally biased region" description="Basic residues" evidence="3">
    <location>
        <begin position="119"/>
        <end position="129"/>
    </location>
</feature>
<accession>A0A1B9H0Q6</accession>
<feature type="region of interest" description="Disordered" evidence="3">
    <location>
        <begin position="292"/>
        <end position="327"/>
    </location>
</feature>
<dbReference type="GO" id="GO:0003677">
    <property type="term" value="F:DNA binding"/>
    <property type="evidence" value="ECO:0007669"/>
    <property type="project" value="InterPro"/>
</dbReference>